<comment type="caution">
    <text evidence="2">The sequence shown here is derived from an EMBL/GenBank/DDBJ whole genome shotgun (WGS) entry which is preliminary data.</text>
</comment>
<protein>
    <submittedName>
        <fullName evidence="2">Uncharacterized protein</fullName>
    </submittedName>
</protein>
<dbReference type="EMBL" id="ASPP01025574">
    <property type="protein sequence ID" value="ETO07912.1"/>
    <property type="molecule type" value="Genomic_DNA"/>
</dbReference>
<keyword evidence="1" id="KW-0472">Membrane</keyword>
<feature type="transmembrane region" description="Helical" evidence="1">
    <location>
        <begin position="105"/>
        <end position="121"/>
    </location>
</feature>
<evidence type="ECO:0000256" key="1">
    <source>
        <dbReference type="SAM" id="Phobius"/>
    </source>
</evidence>
<keyword evidence="1" id="KW-1133">Transmembrane helix</keyword>
<dbReference type="AlphaFoldDB" id="X6M371"/>
<reference evidence="2 3" key="1">
    <citation type="journal article" date="2013" name="Curr. Biol.">
        <title>The Genome of the Foraminiferan Reticulomyxa filosa.</title>
        <authorList>
            <person name="Glockner G."/>
            <person name="Hulsmann N."/>
            <person name="Schleicher M."/>
            <person name="Noegel A.A."/>
            <person name="Eichinger L."/>
            <person name="Gallinger C."/>
            <person name="Pawlowski J."/>
            <person name="Sierra R."/>
            <person name="Euteneuer U."/>
            <person name="Pillet L."/>
            <person name="Moustafa A."/>
            <person name="Platzer M."/>
            <person name="Groth M."/>
            <person name="Szafranski K."/>
            <person name="Schliwa M."/>
        </authorList>
    </citation>
    <scope>NUCLEOTIDE SEQUENCE [LARGE SCALE GENOMIC DNA]</scope>
</reference>
<feature type="transmembrane region" description="Helical" evidence="1">
    <location>
        <begin position="210"/>
        <end position="227"/>
    </location>
</feature>
<feature type="transmembrane region" description="Helical" evidence="1">
    <location>
        <begin position="177"/>
        <end position="198"/>
    </location>
</feature>
<name>X6M371_RETFI</name>
<evidence type="ECO:0000313" key="2">
    <source>
        <dbReference type="EMBL" id="ETO07912.1"/>
    </source>
</evidence>
<sequence>MCAQIQCLLLNDANVITSKDGRHHSTSQSTIFTNKRCQDHNNDQINYNHQSNQQSANYYTNKHNNKQKTNYCATRYCVTLHFSYFHYVFMFQFKKIKKKKRFVKYVKKTLIVIIIAIYSTLGRPEIVLCSSQGYIRSNDSASTNDGTTDAARVVASSTNFKVDVVDGTDSTFAQDNLVVNVILVLYTTMQLMIVHIKGIVLSSNAHEMPYTNRTIIVYGYGIVYSWLVQSFNRSHCHLKQYQFGQQLLNVWSMLKSIVAHNGPHWWSTKGKLPRRLHILQQQKRPAKHT</sequence>
<keyword evidence="1" id="KW-0812">Transmembrane</keyword>
<keyword evidence="3" id="KW-1185">Reference proteome</keyword>
<dbReference type="Proteomes" id="UP000023152">
    <property type="component" value="Unassembled WGS sequence"/>
</dbReference>
<organism evidence="2 3">
    <name type="scientific">Reticulomyxa filosa</name>
    <dbReference type="NCBI Taxonomy" id="46433"/>
    <lineage>
        <taxon>Eukaryota</taxon>
        <taxon>Sar</taxon>
        <taxon>Rhizaria</taxon>
        <taxon>Retaria</taxon>
        <taxon>Foraminifera</taxon>
        <taxon>Monothalamids</taxon>
        <taxon>Reticulomyxidae</taxon>
        <taxon>Reticulomyxa</taxon>
    </lineage>
</organism>
<evidence type="ECO:0000313" key="3">
    <source>
        <dbReference type="Proteomes" id="UP000023152"/>
    </source>
</evidence>
<proteinExistence type="predicted"/>
<gene>
    <name evidence="2" type="ORF">RFI_29477</name>
</gene>
<feature type="transmembrane region" description="Helical" evidence="1">
    <location>
        <begin position="73"/>
        <end position="93"/>
    </location>
</feature>
<accession>X6M371</accession>